<accession>A0ABX2T6E9</accession>
<organism evidence="2 3">
    <name type="scientific">Azospirillum oleiclasticum</name>
    <dbReference type="NCBI Taxonomy" id="2735135"/>
    <lineage>
        <taxon>Bacteria</taxon>
        <taxon>Pseudomonadati</taxon>
        <taxon>Pseudomonadota</taxon>
        <taxon>Alphaproteobacteria</taxon>
        <taxon>Rhodospirillales</taxon>
        <taxon>Azospirillaceae</taxon>
        <taxon>Azospirillum</taxon>
    </lineage>
</organism>
<evidence type="ECO:0000259" key="1">
    <source>
        <dbReference type="PROSITE" id="PS50075"/>
    </source>
</evidence>
<dbReference type="RefSeq" id="WP_180281520.1">
    <property type="nucleotide sequence ID" value="NZ_JABFDB010000004.1"/>
</dbReference>
<evidence type="ECO:0000313" key="2">
    <source>
        <dbReference type="EMBL" id="NYZ19756.1"/>
    </source>
</evidence>
<dbReference type="InterPro" id="IPR036736">
    <property type="entry name" value="ACP-like_sf"/>
</dbReference>
<sequence>MSDAIFRDSAVTPQDLTEAIRAVLADCGCLAADAAAPADDDDLYGLGLTSQGSVHLMLALEDRFGIEFPERLLRRRTFSSVAAIREAVAGLIDGTAAA</sequence>
<proteinExistence type="predicted"/>
<dbReference type="InterPro" id="IPR009081">
    <property type="entry name" value="PP-bd_ACP"/>
</dbReference>
<protein>
    <submittedName>
        <fullName evidence="2">Acyl carrier protein</fullName>
    </submittedName>
</protein>
<dbReference type="Pfam" id="PF00550">
    <property type="entry name" value="PP-binding"/>
    <property type="match status" value="1"/>
</dbReference>
<dbReference type="NCBIfam" id="NF005480">
    <property type="entry name" value="PRK07081.1"/>
    <property type="match status" value="1"/>
</dbReference>
<dbReference type="Proteomes" id="UP000584642">
    <property type="component" value="Unassembled WGS sequence"/>
</dbReference>
<reference evidence="2 3" key="1">
    <citation type="submission" date="2020-05" db="EMBL/GenBank/DDBJ databases">
        <title>Azospirillum oleiclasticum sp. nov, a nitrogen-fixing and heavy crude oil-emulsifying bacterium isolated from the crude oil of Yumen Oilfield.</title>
        <authorList>
            <person name="Wu D."/>
            <person name="Cai M."/>
            <person name="Zhang X."/>
        </authorList>
    </citation>
    <scope>NUCLEOTIDE SEQUENCE [LARGE SCALE GENOMIC DNA]</scope>
    <source>
        <strain evidence="2 3">ROY-1-1-2</strain>
    </source>
</reference>
<comment type="caution">
    <text evidence="2">The sequence shown here is derived from an EMBL/GenBank/DDBJ whole genome shotgun (WGS) entry which is preliminary data.</text>
</comment>
<evidence type="ECO:0000313" key="3">
    <source>
        <dbReference type="Proteomes" id="UP000584642"/>
    </source>
</evidence>
<keyword evidence="3" id="KW-1185">Reference proteome</keyword>
<dbReference type="PROSITE" id="PS50075">
    <property type="entry name" value="CARRIER"/>
    <property type="match status" value="1"/>
</dbReference>
<dbReference type="EMBL" id="JABFDB010000004">
    <property type="protein sequence ID" value="NYZ19756.1"/>
    <property type="molecule type" value="Genomic_DNA"/>
</dbReference>
<dbReference type="SUPFAM" id="SSF47336">
    <property type="entry name" value="ACP-like"/>
    <property type="match status" value="1"/>
</dbReference>
<name>A0ABX2T6E9_9PROT</name>
<dbReference type="Gene3D" id="1.10.1200.10">
    <property type="entry name" value="ACP-like"/>
    <property type="match status" value="1"/>
</dbReference>
<gene>
    <name evidence="2" type="ORF">HND93_08535</name>
</gene>
<feature type="domain" description="Carrier" evidence="1">
    <location>
        <begin position="14"/>
        <end position="92"/>
    </location>
</feature>